<protein>
    <recommendedName>
        <fullName evidence="4">Sporulation related domain-containing protein</fullName>
    </recommendedName>
</protein>
<gene>
    <name evidence="2" type="ORF">SAMN05444372_101139</name>
</gene>
<name>A0A1M5FI07_9FLAO</name>
<feature type="signal peptide" evidence="1">
    <location>
        <begin position="1"/>
        <end position="25"/>
    </location>
</feature>
<evidence type="ECO:0008006" key="4">
    <source>
        <dbReference type="Google" id="ProtNLM"/>
    </source>
</evidence>
<dbReference type="STRING" id="229205.SAMN05444372_101139"/>
<sequence>MRFLAIYTTFLYTLTLCFSSSIISAQNQNTTVKQDSKFEQLLNEKRKVSILSDVKDKYQIQIFSGDSERAKNTLTKFRQEYTLLDGTIVFFTPNYKVWVGNFTTRIEAERNLIEIRKTYSNVNLIRPSK</sequence>
<proteinExistence type="predicted"/>
<evidence type="ECO:0000313" key="2">
    <source>
        <dbReference type="EMBL" id="SHF91049.1"/>
    </source>
</evidence>
<organism evidence="2 3">
    <name type="scientific">Flavobacterium micromati</name>
    <dbReference type="NCBI Taxonomy" id="229205"/>
    <lineage>
        <taxon>Bacteria</taxon>
        <taxon>Pseudomonadati</taxon>
        <taxon>Bacteroidota</taxon>
        <taxon>Flavobacteriia</taxon>
        <taxon>Flavobacteriales</taxon>
        <taxon>Flavobacteriaceae</taxon>
        <taxon>Flavobacterium</taxon>
    </lineage>
</organism>
<feature type="chain" id="PRO_5012477278" description="Sporulation related domain-containing protein" evidence="1">
    <location>
        <begin position="26"/>
        <end position="129"/>
    </location>
</feature>
<dbReference type="AlphaFoldDB" id="A0A1M5FI07"/>
<keyword evidence="3" id="KW-1185">Reference proteome</keyword>
<accession>A0A1M5FI07</accession>
<dbReference type="OrthoDB" id="2473397at2"/>
<dbReference type="RefSeq" id="WP_073016194.1">
    <property type="nucleotide sequence ID" value="NZ_FQWF01000001.1"/>
</dbReference>
<evidence type="ECO:0000313" key="3">
    <source>
        <dbReference type="Proteomes" id="UP000184020"/>
    </source>
</evidence>
<reference evidence="3" key="1">
    <citation type="submission" date="2016-11" db="EMBL/GenBank/DDBJ databases">
        <authorList>
            <person name="Varghese N."/>
            <person name="Submissions S."/>
        </authorList>
    </citation>
    <scope>NUCLEOTIDE SEQUENCE [LARGE SCALE GENOMIC DNA]</scope>
    <source>
        <strain evidence="3">DSM 17659</strain>
    </source>
</reference>
<dbReference type="Proteomes" id="UP000184020">
    <property type="component" value="Unassembled WGS sequence"/>
</dbReference>
<evidence type="ECO:0000256" key="1">
    <source>
        <dbReference type="SAM" id="SignalP"/>
    </source>
</evidence>
<keyword evidence="1" id="KW-0732">Signal</keyword>
<dbReference type="EMBL" id="FQWF01000001">
    <property type="protein sequence ID" value="SHF91049.1"/>
    <property type="molecule type" value="Genomic_DNA"/>
</dbReference>